<protein>
    <recommendedName>
        <fullName evidence="4">Retrotransposon gag domain-containing protein</fullName>
    </recommendedName>
</protein>
<evidence type="ECO:0008006" key="4">
    <source>
        <dbReference type="Google" id="ProtNLM"/>
    </source>
</evidence>
<dbReference type="STRING" id="133385.A0A2T9Y715"/>
<name>A0A2T9Y715_9FUNG</name>
<dbReference type="AlphaFoldDB" id="A0A2T9Y715"/>
<organism evidence="2 3">
    <name type="scientific">Smittium simulii</name>
    <dbReference type="NCBI Taxonomy" id="133385"/>
    <lineage>
        <taxon>Eukaryota</taxon>
        <taxon>Fungi</taxon>
        <taxon>Fungi incertae sedis</taxon>
        <taxon>Zoopagomycota</taxon>
        <taxon>Kickxellomycotina</taxon>
        <taxon>Harpellomycetes</taxon>
        <taxon>Harpellales</taxon>
        <taxon>Legeriomycetaceae</taxon>
        <taxon>Smittium</taxon>
    </lineage>
</organism>
<sequence>MEKTSLAREAHFNKLNNSTTDESQKELNLPQAAINYFKEYFEQTNSEISIRQRLIDLKQTGSLENYISEKEEIVGSANIDDRFEKMFYFINGLNKTIFKAVLNKNLRSFEKANEAALSFPRIVFGAPTSSRPLIDVNSQAGKTYFWDNKLCFKSETLVIDLRNIRKNNKEKSKSKNTSIEGRKKTKETELKKETINNSNKDEVKEDTTRESIIKNELKNQNTNVKETKEIKEIKDIKTIKETDSENKTRAKEGTEPLLIECKKSEEKTYTSKNVVNKDLKYYMGNLKLTDREKKIELEGSIKNKVPKNTKISELITTVVDKNSANVMNVHCNDYLGFKPKLSSLDSGHKYGSFYDERFAQNKTEDHITGNMPRLMPGKPN</sequence>
<feature type="compositionally biased region" description="Basic and acidic residues" evidence="1">
    <location>
        <begin position="1"/>
        <end position="12"/>
    </location>
</feature>
<feature type="region of interest" description="Disordered" evidence="1">
    <location>
        <begin position="169"/>
        <end position="207"/>
    </location>
</feature>
<accession>A0A2T9Y715</accession>
<feature type="compositionally biased region" description="Basic and acidic residues" evidence="1">
    <location>
        <begin position="180"/>
        <end position="207"/>
    </location>
</feature>
<dbReference type="Proteomes" id="UP000245383">
    <property type="component" value="Unassembled WGS sequence"/>
</dbReference>
<comment type="caution">
    <text evidence="2">The sequence shown here is derived from an EMBL/GenBank/DDBJ whole genome shotgun (WGS) entry which is preliminary data.</text>
</comment>
<evidence type="ECO:0000313" key="3">
    <source>
        <dbReference type="Proteomes" id="UP000245383"/>
    </source>
</evidence>
<dbReference type="EMBL" id="MBFR01000413">
    <property type="protein sequence ID" value="PVU88105.1"/>
    <property type="molecule type" value="Genomic_DNA"/>
</dbReference>
<reference evidence="2 3" key="1">
    <citation type="journal article" date="2018" name="MBio">
        <title>Comparative Genomics Reveals the Core Gene Toolbox for the Fungus-Insect Symbiosis.</title>
        <authorList>
            <person name="Wang Y."/>
            <person name="Stata M."/>
            <person name="Wang W."/>
            <person name="Stajich J.E."/>
            <person name="White M.M."/>
            <person name="Moncalvo J.M."/>
        </authorList>
    </citation>
    <scope>NUCLEOTIDE SEQUENCE [LARGE SCALE GENOMIC DNA]</scope>
    <source>
        <strain evidence="2 3">SWE-8-4</strain>
    </source>
</reference>
<proteinExistence type="predicted"/>
<dbReference type="OrthoDB" id="1939000at2759"/>
<keyword evidence="3" id="KW-1185">Reference proteome</keyword>
<evidence type="ECO:0000313" key="2">
    <source>
        <dbReference type="EMBL" id="PVU88105.1"/>
    </source>
</evidence>
<gene>
    <name evidence="2" type="ORF">BB561_006027</name>
</gene>
<evidence type="ECO:0000256" key="1">
    <source>
        <dbReference type="SAM" id="MobiDB-lite"/>
    </source>
</evidence>
<feature type="region of interest" description="Disordered" evidence="1">
    <location>
        <begin position="1"/>
        <end position="24"/>
    </location>
</feature>